<accession>A0A8J4CTR8</accession>
<feature type="non-terminal residue" evidence="2">
    <location>
        <position position="1"/>
    </location>
</feature>
<feature type="region of interest" description="Disordered" evidence="1">
    <location>
        <begin position="153"/>
        <end position="176"/>
    </location>
</feature>
<evidence type="ECO:0000313" key="3">
    <source>
        <dbReference type="Proteomes" id="UP000747110"/>
    </source>
</evidence>
<dbReference type="EMBL" id="BNCP01000031">
    <property type="protein sequence ID" value="GIL85020.1"/>
    <property type="molecule type" value="Genomic_DNA"/>
</dbReference>
<comment type="caution">
    <text evidence="2">The sequence shown here is derived from an EMBL/GenBank/DDBJ whole genome shotgun (WGS) entry which is preliminary data.</text>
</comment>
<evidence type="ECO:0000256" key="1">
    <source>
        <dbReference type="SAM" id="MobiDB-lite"/>
    </source>
</evidence>
<dbReference type="AlphaFoldDB" id="A0A8J4CTR8"/>
<name>A0A8J4CTR8_9CHLO</name>
<reference evidence="2" key="1">
    <citation type="journal article" date="2021" name="Proc. Natl. Acad. Sci. U.S.A.">
        <title>Three genomes in the algal genus Volvox reveal the fate of a haploid sex-determining region after a transition to homothallism.</title>
        <authorList>
            <person name="Yamamoto K."/>
            <person name="Hamaji T."/>
            <person name="Kawai-Toyooka H."/>
            <person name="Matsuzaki R."/>
            <person name="Takahashi F."/>
            <person name="Nishimura Y."/>
            <person name="Kawachi M."/>
            <person name="Noguchi H."/>
            <person name="Minakuchi Y."/>
            <person name="Umen J.G."/>
            <person name="Toyoda A."/>
            <person name="Nozaki H."/>
        </authorList>
    </citation>
    <scope>NUCLEOTIDE SEQUENCE</scope>
    <source>
        <strain evidence="2">NIES-3786</strain>
    </source>
</reference>
<gene>
    <name evidence="2" type="ORF">Vretifemale_13647</name>
</gene>
<dbReference type="Proteomes" id="UP000747110">
    <property type="component" value="Unassembled WGS sequence"/>
</dbReference>
<organism evidence="2 3">
    <name type="scientific">Volvox reticuliferus</name>
    <dbReference type="NCBI Taxonomy" id="1737510"/>
    <lineage>
        <taxon>Eukaryota</taxon>
        <taxon>Viridiplantae</taxon>
        <taxon>Chlorophyta</taxon>
        <taxon>core chlorophytes</taxon>
        <taxon>Chlorophyceae</taxon>
        <taxon>CS clade</taxon>
        <taxon>Chlamydomonadales</taxon>
        <taxon>Volvocaceae</taxon>
        <taxon>Volvox</taxon>
    </lineage>
</organism>
<proteinExistence type="predicted"/>
<sequence length="187" mass="19756">MDYHLPALTRYLAETGVASPRAASGVTDRGDQRDAKQASELTRMLSDQLLATNPPTRLPKALEAYYVGPAARGYQPIDLDAQYIVPFNKSPPRSPVSATTNPESNSDHIVRPVGLSNSPLALGPPLHSSLQSGQVASLITAAASTAPLDWSFLFGSPPPASPQQQPGARSSELPASVATYIRPMKVG</sequence>
<evidence type="ECO:0000313" key="2">
    <source>
        <dbReference type="EMBL" id="GIL85020.1"/>
    </source>
</evidence>
<keyword evidence="3" id="KW-1185">Reference proteome</keyword>
<protein>
    <submittedName>
        <fullName evidence="2">Uncharacterized protein</fullName>
    </submittedName>
</protein>